<dbReference type="SUPFAM" id="SSF56112">
    <property type="entry name" value="Protein kinase-like (PK-like)"/>
    <property type="match status" value="1"/>
</dbReference>
<dbReference type="InterPro" id="IPR011009">
    <property type="entry name" value="Kinase-like_dom_sf"/>
</dbReference>
<dbReference type="RefSeq" id="WP_093285028.1">
    <property type="nucleotide sequence ID" value="NZ_FOFS01000006.1"/>
</dbReference>
<dbReference type="AlphaFoldDB" id="A0A1H9G1G7"/>
<evidence type="ECO:0008006" key="3">
    <source>
        <dbReference type="Google" id="ProtNLM"/>
    </source>
</evidence>
<protein>
    <recommendedName>
        <fullName evidence="3">Phosphotransferase enzyme family protein</fullName>
    </recommendedName>
</protein>
<organism evidence="1 2">
    <name type="scientific">Solimonas aquatica</name>
    <dbReference type="NCBI Taxonomy" id="489703"/>
    <lineage>
        <taxon>Bacteria</taxon>
        <taxon>Pseudomonadati</taxon>
        <taxon>Pseudomonadota</taxon>
        <taxon>Gammaproteobacteria</taxon>
        <taxon>Nevskiales</taxon>
        <taxon>Nevskiaceae</taxon>
        <taxon>Solimonas</taxon>
    </lineage>
</organism>
<dbReference type="OrthoDB" id="4602230at2"/>
<reference evidence="1 2" key="1">
    <citation type="submission" date="2016-10" db="EMBL/GenBank/DDBJ databases">
        <authorList>
            <person name="de Groot N.N."/>
        </authorList>
    </citation>
    <scope>NUCLEOTIDE SEQUENCE [LARGE SCALE GENOMIC DNA]</scope>
    <source>
        <strain evidence="1 2">DSM 25927</strain>
    </source>
</reference>
<evidence type="ECO:0000313" key="1">
    <source>
        <dbReference type="EMBL" id="SEQ43899.1"/>
    </source>
</evidence>
<dbReference type="Proteomes" id="UP000199233">
    <property type="component" value="Unassembled WGS sequence"/>
</dbReference>
<name>A0A1H9G1G7_9GAMM</name>
<dbReference type="STRING" id="489703.SAMN04488038_106182"/>
<proteinExistence type="predicted"/>
<keyword evidence="2" id="KW-1185">Reference proteome</keyword>
<gene>
    <name evidence="1" type="ORF">SAMN04488038_106182</name>
</gene>
<evidence type="ECO:0000313" key="2">
    <source>
        <dbReference type="Proteomes" id="UP000199233"/>
    </source>
</evidence>
<dbReference type="EMBL" id="FOFS01000006">
    <property type="protein sequence ID" value="SEQ43899.1"/>
    <property type="molecule type" value="Genomic_DNA"/>
</dbReference>
<accession>A0A1H9G1G7</accession>
<sequence>MSAWFRGDALWLEFPADAQTLREAGAAFLTRAFQLSGVLAADNAVREITQCQECAGGSTGRKLLLALRYARPEPGLHEALFVKFSRDFDDPIRDQGRSQMAAEVRLAQLSRAPAFPIAVPVCHFADFHQASGSGILITQRIAFGAQGIEPQYQKCLDEQLPEPLAHYRAILVALARLAGTQQAGLLPARVNREFAFDPARLSVGERAPYGAAQLQRRVDRYAQFAQDGPQLLAQNIRAPAFIARLREEVAQFAAAEGAIKKALQDDAPAIALCHWNANIDNAWFWREHGALHCGLMDWGCVGRMHLAMALWGALSAAPPAFWDAHEDELLETFVDEYARSGGARLTLAALRQPLYLYAAFMGMNWLLDAPAYLKALLPELGALQGPQDARLLRQEAPRTQLRMLSTLLHLWQSRDFGAVLGAFQRGARPQQH</sequence>